<name>A0AC61QKI1_9BACT</name>
<organism evidence="1 2">
    <name type="scientific">Candidatus Syntrophosphaera thermopropionivorans</name>
    <dbReference type="NCBI Taxonomy" id="2593015"/>
    <lineage>
        <taxon>Bacteria</taxon>
        <taxon>Pseudomonadati</taxon>
        <taxon>Candidatus Cloacimonadota</taxon>
        <taxon>Candidatus Cloacimonadia</taxon>
        <taxon>Candidatus Cloacimonadales</taxon>
        <taxon>Candidatus Cloacimonadaceae</taxon>
        <taxon>Candidatus Syntrophosphaera</taxon>
    </lineage>
</organism>
<reference evidence="1" key="1">
    <citation type="submission" date="2019-03" db="EMBL/GenBank/DDBJ databases">
        <title>Candidatus Syntrophosphaera thermopropionivorans: a novel player in syntrophic propionate oxidation during anaerobic digestion.</title>
        <authorList>
            <person name="Dyksma S."/>
        </authorList>
    </citation>
    <scope>NUCLEOTIDE SEQUENCE</scope>
    <source>
        <strain evidence="1">W5</strain>
    </source>
</reference>
<proteinExistence type="predicted"/>
<comment type="caution">
    <text evidence="1">The sequence shown here is derived from an EMBL/GenBank/DDBJ whole genome shotgun (WGS) entry which is preliminary data.</text>
</comment>
<evidence type="ECO:0000313" key="1">
    <source>
        <dbReference type="EMBL" id="TDF74197.1"/>
    </source>
</evidence>
<protein>
    <submittedName>
        <fullName evidence="1">dTMP kinase</fullName>
        <ecNumber evidence="1">2.7.4.9</ecNumber>
    </submittedName>
</protein>
<dbReference type="EMBL" id="SMOG01000002">
    <property type="protein sequence ID" value="TDF74197.1"/>
    <property type="molecule type" value="Genomic_DNA"/>
</dbReference>
<keyword evidence="1" id="KW-0808">Transferase</keyword>
<evidence type="ECO:0000313" key="2">
    <source>
        <dbReference type="Proteomes" id="UP000294588"/>
    </source>
</evidence>
<dbReference type="EC" id="2.7.4.9" evidence="1"/>
<keyword evidence="2" id="KW-1185">Reference proteome</keyword>
<accession>A0AC61QKI1</accession>
<gene>
    <name evidence="1" type="ORF">E0946_01865</name>
</gene>
<sequence length="213" mass="24530">MEFMKGIFITFEGIEGSGKSTQTTLLCAALENLHYKVFRTHEPGGPPIAEEIRELLLNTKNKEMLPETELLLYSASRAQHTGEWILPALKDGKIVVCDRYYDSTFAYQGAARSLDMEFIRILTDFATYHTNPDLTFLLDLSVEEGRKRIKNRYPDRLESEKDEFHQCVRNQYLALAREYPERFVVLDGSLPKETIHNMVLTKVLDYIGAQCEL</sequence>
<keyword evidence="1" id="KW-0418">Kinase</keyword>
<dbReference type="Proteomes" id="UP000294588">
    <property type="component" value="Unassembled WGS sequence"/>
</dbReference>